<feature type="region of interest" description="Disordered" evidence="1">
    <location>
        <begin position="1"/>
        <end position="23"/>
    </location>
</feature>
<name>A0A2R6PM53_ACTCC</name>
<dbReference type="Proteomes" id="UP000241394">
    <property type="component" value="Chromosome LG24"/>
</dbReference>
<proteinExistence type="predicted"/>
<dbReference type="InParanoid" id="A0A2R6PM53"/>
<evidence type="ECO:0000313" key="3">
    <source>
        <dbReference type="Proteomes" id="UP000241394"/>
    </source>
</evidence>
<reference evidence="2 3" key="1">
    <citation type="submission" date="2017-07" db="EMBL/GenBank/DDBJ databases">
        <title>An improved, manually edited Actinidia chinensis var. chinensis (kiwifruit) genome highlights the challenges associated with draft genomes and gene prediction in plants.</title>
        <authorList>
            <person name="Pilkington S."/>
            <person name="Crowhurst R."/>
            <person name="Hilario E."/>
            <person name="Nardozza S."/>
            <person name="Fraser L."/>
            <person name="Peng Y."/>
            <person name="Gunaseelan K."/>
            <person name="Simpson R."/>
            <person name="Tahir J."/>
            <person name="Deroles S."/>
            <person name="Templeton K."/>
            <person name="Luo Z."/>
            <person name="Davy M."/>
            <person name="Cheng C."/>
            <person name="Mcneilage M."/>
            <person name="Scaglione D."/>
            <person name="Liu Y."/>
            <person name="Zhang Q."/>
            <person name="Datson P."/>
            <person name="De Silva N."/>
            <person name="Gardiner S."/>
            <person name="Bassett H."/>
            <person name="Chagne D."/>
            <person name="Mccallum J."/>
            <person name="Dzierzon H."/>
            <person name="Deng C."/>
            <person name="Wang Y.-Y."/>
            <person name="Barron N."/>
            <person name="Manako K."/>
            <person name="Bowen J."/>
            <person name="Foster T."/>
            <person name="Erridge Z."/>
            <person name="Tiffin H."/>
            <person name="Waite C."/>
            <person name="Davies K."/>
            <person name="Grierson E."/>
            <person name="Laing W."/>
            <person name="Kirk R."/>
            <person name="Chen X."/>
            <person name="Wood M."/>
            <person name="Montefiori M."/>
            <person name="Brummell D."/>
            <person name="Schwinn K."/>
            <person name="Catanach A."/>
            <person name="Fullerton C."/>
            <person name="Li D."/>
            <person name="Meiyalaghan S."/>
            <person name="Nieuwenhuizen N."/>
            <person name="Read N."/>
            <person name="Prakash R."/>
            <person name="Hunter D."/>
            <person name="Zhang H."/>
            <person name="Mckenzie M."/>
            <person name="Knabel M."/>
            <person name="Harris A."/>
            <person name="Allan A."/>
            <person name="Chen A."/>
            <person name="Janssen B."/>
            <person name="Plunkett B."/>
            <person name="Dwamena C."/>
            <person name="Voogd C."/>
            <person name="Leif D."/>
            <person name="Lafferty D."/>
            <person name="Souleyre E."/>
            <person name="Varkonyi-Gasic E."/>
            <person name="Gambi F."/>
            <person name="Hanley J."/>
            <person name="Yao J.-L."/>
            <person name="Cheung J."/>
            <person name="David K."/>
            <person name="Warren B."/>
            <person name="Marsh K."/>
            <person name="Snowden K."/>
            <person name="Lin-Wang K."/>
            <person name="Brian L."/>
            <person name="Martinez-Sanchez M."/>
            <person name="Wang M."/>
            <person name="Ileperuma N."/>
            <person name="Macnee N."/>
            <person name="Campin R."/>
            <person name="Mcatee P."/>
            <person name="Drummond R."/>
            <person name="Espley R."/>
            <person name="Ireland H."/>
            <person name="Wu R."/>
            <person name="Atkinson R."/>
            <person name="Karunairetnam S."/>
            <person name="Bulley S."/>
            <person name="Chunkath S."/>
            <person name="Hanley Z."/>
            <person name="Storey R."/>
            <person name="Thrimawithana A."/>
            <person name="Thomson S."/>
            <person name="David C."/>
            <person name="Testolin R."/>
        </authorList>
    </citation>
    <scope>NUCLEOTIDE SEQUENCE [LARGE SCALE GENOMIC DNA]</scope>
    <source>
        <strain evidence="3">cv. Red5</strain>
        <tissue evidence="2">Young leaf</tissue>
    </source>
</reference>
<dbReference type="OrthoDB" id="271259at2759"/>
<protein>
    <submittedName>
        <fullName evidence="2">Cyclin-F like</fullName>
    </submittedName>
</protein>
<dbReference type="PANTHER" id="PTHR33477">
    <property type="entry name" value="P-LOOP NTPASE DOMAIN-CONTAINING PROTEIN LPA1 HOMOLOG 1"/>
    <property type="match status" value="1"/>
</dbReference>
<evidence type="ECO:0000313" key="2">
    <source>
        <dbReference type="EMBL" id="PSR93330.1"/>
    </source>
</evidence>
<gene>
    <name evidence="2" type="ORF">CEY00_Acc27942</name>
</gene>
<evidence type="ECO:0000256" key="1">
    <source>
        <dbReference type="SAM" id="MobiDB-lite"/>
    </source>
</evidence>
<organism evidence="2 3">
    <name type="scientific">Actinidia chinensis var. chinensis</name>
    <name type="common">Chinese soft-hair kiwi</name>
    <dbReference type="NCBI Taxonomy" id="1590841"/>
    <lineage>
        <taxon>Eukaryota</taxon>
        <taxon>Viridiplantae</taxon>
        <taxon>Streptophyta</taxon>
        <taxon>Embryophyta</taxon>
        <taxon>Tracheophyta</taxon>
        <taxon>Spermatophyta</taxon>
        <taxon>Magnoliopsida</taxon>
        <taxon>eudicotyledons</taxon>
        <taxon>Gunneridae</taxon>
        <taxon>Pentapetalae</taxon>
        <taxon>asterids</taxon>
        <taxon>Ericales</taxon>
        <taxon>Actinidiaceae</taxon>
        <taxon>Actinidia</taxon>
    </lineage>
</organism>
<dbReference type="Gramene" id="PSR93330">
    <property type="protein sequence ID" value="PSR93330"/>
    <property type="gene ID" value="CEY00_Acc27942"/>
</dbReference>
<keyword evidence="3" id="KW-1185">Reference proteome</keyword>
<feature type="compositionally biased region" description="Basic and acidic residues" evidence="1">
    <location>
        <begin position="1"/>
        <end position="15"/>
    </location>
</feature>
<reference evidence="3" key="2">
    <citation type="journal article" date="2018" name="BMC Genomics">
        <title>A manually annotated Actinidia chinensis var. chinensis (kiwifruit) genome highlights the challenges associated with draft genomes and gene prediction in plants.</title>
        <authorList>
            <person name="Pilkington S.M."/>
            <person name="Crowhurst R."/>
            <person name="Hilario E."/>
            <person name="Nardozza S."/>
            <person name="Fraser L."/>
            <person name="Peng Y."/>
            <person name="Gunaseelan K."/>
            <person name="Simpson R."/>
            <person name="Tahir J."/>
            <person name="Deroles S.C."/>
            <person name="Templeton K."/>
            <person name="Luo Z."/>
            <person name="Davy M."/>
            <person name="Cheng C."/>
            <person name="McNeilage M."/>
            <person name="Scaglione D."/>
            <person name="Liu Y."/>
            <person name="Zhang Q."/>
            <person name="Datson P."/>
            <person name="De Silva N."/>
            <person name="Gardiner S.E."/>
            <person name="Bassett H."/>
            <person name="Chagne D."/>
            <person name="McCallum J."/>
            <person name="Dzierzon H."/>
            <person name="Deng C."/>
            <person name="Wang Y.Y."/>
            <person name="Barron L."/>
            <person name="Manako K."/>
            <person name="Bowen J."/>
            <person name="Foster T.M."/>
            <person name="Erridge Z.A."/>
            <person name="Tiffin H."/>
            <person name="Waite C.N."/>
            <person name="Davies K.M."/>
            <person name="Grierson E.P."/>
            <person name="Laing W.A."/>
            <person name="Kirk R."/>
            <person name="Chen X."/>
            <person name="Wood M."/>
            <person name="Montefiori M."/>
            <person name="Brummell D.A."/>
            <person name="Schwinn K.E."/>
            <person name="Catanach A."/>
            <person name="Fullerton C."/>
            <person name="Li D."/>
            <person name="Meiyalaghan S."/>
            <person name="Nieuwenhuizen N."/>
            <person name="Read N."/>
            <person name="Prakash R."/>
            <person name="Hunter D."/>
            <person name="Zhang H."/>
            <person name="McKenzie M."/>
            <person name="Knabel M."/>
            <person name="Harris A."/>
            <person name="Allan A.C."/>
            <person name="Gleave A."/>
            <person name="Chen A."/>
            <person name="Janssen B.J."/>
            <person name="Plunkett B."/>
            <person name="Ampomah-Dwamena C."/>
            <person name="Voogd C."/>
            <person name="Leif D."/>
            <person name="Lafferty D."/>
            <person name="Souleyre E.J.F."/>
            <person name="Varkonyi-Gasic E."/>
            <person name="Gambi F."/>
            <person name="Hanley J."/>
            <person name="Yao J.L."/>
            <person name="Cheung J."/>
            <person name="David K.M."/>
            <person name="Warren B."/>
            <person name="Marsh K."/>
            <person name="Snowden K.C."/>
            <person name="Lin-Wang K."/>
            <person name="Brian L."/>
            <person name="Martinez-Sanchez M."/>
            <person name="Wang M."/>
            <person name="Ileperuma N."/>
            <person name="Macnee N."/>
            <person name="Campin R."/>
            <person name="McAtee P."/>
            <person name="Drummond R.S.M."/>
            <person name="Espley R.V."/>
            <person name="Ireland H.S."/>
            <person name="Wu R."/>
            <person name="Atkinson R.G."/>
            <person name="Karunairetnam S."/>
            <person name="Bulley S."/>
            <person name="Chunkath S."/>
            <person name="Hanley Z."/>
            <person name="Storey R."/>
            <person name="Thrimawithana A.H."/>
            <person name="Thomson S."/>
            <person name="David C."/>
            <person name="Testolin R."/>
            <person name="Huang H."/>
            <person name="Hellens R.P."/>
            <person name="Schaffer R.J."/>
        </authorList>
    </citation>
    <scope>NUCLEOTIDE SEQUENCE [LARGE SCALE GENOMIC DNA]</scope>
    <source>
        <strain evidence="3">cv. Red5</strain>
    </source>
</reference>
<dbReference type="STRING" id="1590841.A0A2R6PM53"/>
<dbReference type="EMBL" id="NKQK01000024">
    <property type="protein sequence ID" value="PSR93330.1"/>
    <property type="molecule type" value="Genomic_DNA"/>
</dbReference>
<dbReference type="PANTHER" id="PTHR33477:SF2">
    <property type="entry name" value="2-PHOSPHOGLYCERATE KINASE"/>
    <property type="match status" value="1"/>
</dbReference>
<dbReference type="AlphaFoldDB" id="A0A2R6PM53"/>
<comment type="caution">
    <text evidence="2">The sequence shown here is derived from an EMBL/GenBank/DDBJ whole genome shotgun (WGS) entry which is preliminary data.</text>
</comment>
<accession>A0A2R6PM53</accession>
<sequence>MKKEKGVVIADHESCSEAEEEEREETSTDFSIAAVKFCTRNASSKYDFVKVKVWLGDNADHYYVLSRFLLSRMLTVIKDKDKLISNLKMIQDYHCSFKSQLQHSLKHLIGFIVISFSALSKIYHPFLKEVVRRQLRIRSHGNVTGR</sequence>